<comment type="subcellular location">
    <subcellularLocation>
        <location evidence="1">Cell membrane</location>
        <topology evidence="1">Multi-pass membrane protein</topology>
    </subcellularLocation>
</comment>
<keyword evidence="5 7" id="KW-1133">Transmembrane helix</keyword>
<gene>
    <name evidence="8" type="ORF">METZ01_LOCUS47454</name>
</gene>
<sequence>MNELILINENHFIILSVFASFSTSLISAIFGIGGGIILLSFFASFLPPLAIIPVHAVVQLASNGGRVFLLRNEIHWPILSTFIFGCTIGAFFGGMIILQIPHELLKIFMGLFILWSIYGYLPKFNKKQIFFGSIISCALSVIVGATGAFIAAIVNTFKLPKLNHIATVAFVMMTKHILKICVFIFLGFSFTPYINIIILMIIGGFLGTIIGKKIMYQINESFFRKLLNFVLTLLALRIIIISINDLNIFNI</sequence>
<evidence type="ECO:0000313" key="8">
    <source>
        <dbReference type="EMBL" id="SUZ94600.1"/>
    </source>
</evidence>
<keyword evidence="2" id="KW-0813">Transport</keyword>
<evidence type="ECO:0000256" key="2">
    <source>
        <dbReference type="ARBA" id="ARBA00022448"/>
    </source>
</evidence>
<evidence type="ECO:0000256" key="7">
    <source>
        <dbReference type="SAM" id="Phobius"/>
    </source>
</evidence>
<feature type="transmembrane region" description="Helical" evidence="7">
    <location>
        <begin position="12"/>
        <end position="30"/>
    </location>
</feature>
<feature type="transmembrane region" description="Helical" evidence="7">
    <location>
        <begin position="78"/>
        <end position="98"/>
    </location>
</feature>
<evidence type="ECO:0000256" key="4">
    <source>
        <dbReference type="ARBA" id="ARBA00022692"/>
    </source>
</evidence>
<name>A0A381RRT6_9ZZZZ</name>
<reference evidence="8" key="1">
    <citation type="submission" date="2018-05" db="EMBL/GenBank/DDBJ databases">
        <authorList>
            <person name="Lanie J.A."/>
            <person name="Ng W.-L."/>
            <person name="Kazmierczak K.M."/>
            <person name="Andrzejewski T.M."/>
            <person name="Davidsen T.M."/>
            <person name="Wayne K.J."/>
            <person name="Tettelin H."/>
            <person name="Glass J.I."/>
            <person name="Rusch D."/>
            <person name="Podicherti R."/>
            <person name="Tsui H.-C.T."/>
            <person name="Winkler M.E."/>
        </authorList>
    </citation>
    <scope>NUCLEOTIDE SEQUENCE</scope>
</reference>
<evidence type="ECO:0000256" key="6">
    <source>
        <dbReference type="ARBA" id="ARBA00023136"/>
    </source>
</evidence>
<accession>A0A381RRT6</accession>
<organism evidence="8">
    <name type="scientific">marine metagenome</name>
    <dbReference type="NCBI Taxonomy" id="408172"/>
    <lineage>
        <taxon>unclassified sequences</taxon>
        <taxon>metagenomes</taxon>
        <taxon>ecological metagenomes</taxon>
    </lineage>
</organism>
<dbReference type="Pfam" id="PF01925">
    <property type="entry name" value="TauE"/>
    <property type="match status" value="1"/>
</dbReference>
<dbReference type="EMBL" id="UINC01002249">
    <property type="protein sequence ID" value="SUZ94600.1"/>
    <property type="molecule type" value="Genomic_DNA"/>
</dbReference>
<evidence type="ECO:0000256" key="1">
    <source>
        <dbReference type="ARBA" id="ARBA00004651"/>
    </source>
</evidence>
<keyword evidence="3" id="KW-1003">Cell membrane</keyword>
<proteinExistence type="predicted"/>
<keyword evidence="6 7" id="KW-0472">Membrane</keyword>
<dbReference type="InterPro" id="IPR002781">
    <property type="entry name" value="TM_pro_TauE-like"/>
</dbReference>
<feature type="transmembrane region" description="Helical" evidence="7">
    <location>
        <begin position="36"/>
        <end position="58"/>
    </location>
</feature>
<dbReference type="InterPro" id="IPR052017">
    <property type="entry name" value="TSUP"/>
</dbReference>
<keyword evidence="4 7" id="KW-0812">Transmembrane</keyword>
<dbReference type="PANTHER" id="PTHR30269:SF38">
    <property type="entry name" value="SULFITE EXPORTER TAUE_SAFE"/>
    <property type="match status" value="1"/>
</dbReference>
<evidence type="ECO:0000256" key="3">
    <source>
        <dbReference type="ARBA" id="ARBA00022475"/>
    </source>
</evidence>
<feature type="transmembrane region" description="Helical" evidence="7">
    <location>
        <begin position="177"/>
        <end position="206"/>
    </location>
</feature>
<protein>
    <submittedName>
        <fullName evidence="8">Uncharacterized protein</fullName>
    </submittedName>
</protein>
<evidence type="ECO:0000256" key="5">
    <source>
        <dbReference type="ARBA" id="ARBA00022989"/>
    </source>
</evidence>
<feature type="transmembrane region" description="Helical" evidence="7">
    <location>
        <begin position="226"/>
        <end position="243"/>
    </location>
</feature>
<dbReference type="AlphaFoldDB" id="A0A381RRT6"/>
<dbReference type="PANTHER" id="PTHR30269">
    <property type="entry name" value="TRANSMEMBRANE PROTEIN YFCA"/>
    <property type="match status" value="1"/>
</dbReference>
<dbReference type="GO" id="GO:0005886">
    <property type="term" value="C:plasma membrane"/>
    <property type="evidence" value="ECO:0007669"/>
    <property type="project" value="UniProtKB-SubCell"/>
</dbReference>
<feature type="transmembrane region" description="Helical" evidence="7">
    <location>
        <begin position="133"/>
        <end position="157"/>
    </location>
</feature>
<feature type="transmembrane region" description="Helical" evidence="7">
    <location>
        <begin position="104"/>
        <end position="121"/>
    </location>
</feature>